<dbReference type="KEGG" id="vg:23461733"/>
<dbReference type="RefSeq" id="YP_009119051.1">
    <property type="nucleotide sequence ID" value="NC_026440.1"/>
</dbReference>
<dbReference type="PANTHER" id="PTHR46586:SF3">
    <property type="entry name" value="ANKYRIN REPEAT-CONTAINING PROTEIN"/>
    <property type="match status" value="1"/>
</dbReference>
<dbReference type="Proteomes" id="UP000202511">
    <property type="component" value="Segment"/>
</dbReference>
<dbReference type="PANTHER" id="PTHR46586">
    <property type="entry name" value="ANKYRIN REPEAT-CONTAINING PROTEIN"/>
    <property type="match status" value="1"/>
</dbReference>
<feature type="region of interest" description="Disordered" evidence="1">
    <location>
        <begin position="466"/>
        <end position="501"/>
    </location>
</feature>
<dbReference type="GeneID" id="23461733"/>
<evidence type="ECO:0000256" key="1">
    <source>
        <dbReference type="SAM" id="MobiDB-lite"/>
    </source>
</evidence>
<reference evidence="2 3" key="1">
    <citation type="journal article" date="2015" name="Parasitol. Res.">
        <title>Viruses in close associations with free-living amoebae.</title>
        <authorList>
            <person name="Scheid P."/>
        </authorList>
    </citation>
    <scope>NUCLEOTIDE SEQUENCE [LARGE SCALE GENOMIC DNA]</scope>
    <source>
        <strain evidence="2">KlaHel</strain>
    </source>
</reference>
<evidence type="ECO:0000313" key="2">
    <source>
        <dbReference type="EMBL" id="AJF96816.1"/>
    </source>
</evidence>
<name>A0A0B5J7S8_9VIRU</name>
<evidence type="ECO:0000313" key="3">
    <source>
        <dbReference type="Proteomes" id="UP000202511"/>
    </source>
</evidence>
<accession>A0A0B5J7S8</accession>
<protein>
    <recommendedName>
        <fullName evidence="4">Ankyrin repeat protein</fullName>
    </recommendedName>
</protein>
<dbReference type="InterPro" id="IPR052050">
    <property type="entry name" value="SecEffector_AnkRepeat"/>
</dbReference>
<sequence length="697" mass="76648">MSLLQKGITGRAFFRPLLKATTWRQRQRHGAAVACTHKKTYMGMETKGTSMEKSVETGVSRPSRKRTVAHTVDEFRTILRDLSAKPSKKPRHARHHHVPAYATPCDDTDVFDMLPNEMVREVLMRVDCWRDVVAFQATARRFASVLAPCDTWTRKYAPTTPYDLTMSARTRDTGEPNLVADDKVALCDDEPLEAFVAVHARWGMAAKGFDVAGLCRLAAAGRTDALLWLDARVYQMYGDVGIAPASDDYLGASFVEPAVLRCRGRYARAAAAAGQSDTLAAVLAAHVSLAAHGEKIMQSALESNCAATVDVVHAFARSHDGQYRAHKWCHNGFGPVPPSSPLASSTAPLSVLTHLATRGCPMVPKPTIFAMAMTVSKGLLRVAAWLDGLPEVQARPHELRRCSRRDVDRAAGDGHYAVVQWAHERGIRRCALSTLLSGIRSGHAQGRVDFVRWALAEDPLWPHGIDTTEGQSGGAGDVAAAPAAGPWTGPPSTGPRRSRPARVPEWRDGLLAIEAAKAGALDVVQWLYETHPEMVSIEAARAAASACNADIAIYLHEVGVAPLTAYPCLRRASERIPDTERRSRQSVDRVAGALDKLAAAGAPTTRECWPTSCAINARRRSASLSSTIASTRPTPPIPCRVMALFLCCRHHRRRHRHHRHHRPRHYRLHPRTTGRRRRGCPHRQTLCARRWQPTAWT</sequence>
<dbReference type="EMBL" id="KP136319">
    <property type="protein sequence ID" value="AJF96816.1"/>
    <property type="molecule type" value="Genomic_DNA"/>
</dbReference>
<organism evidence="2 3">
    <name type="scientific">Pandoravirus inopinatum</name>
    <dbReference type="NCBI Taxonomy" id="1605721"/>
    <lineage>
        <taxon>Viruses</taxon>
        <taxon>Pandoravirus</taxon>
    </lineage>
</organism>
<feature type="compositionally biased region" description="Low complexity" evidence="1">
    <location>
        <begin position="477"/>
        <end position="487"/>
    </location>
</feature>
<evidence type="ECO:0008006" key="4">
    <source>
        <dbReference type="Google" id="ProtNLM"/>
    </source>
</evidence>
<proteinExistence type="predicted"/>